<reference evidence="2 3" key="1">
    <citation type="submission" date="2024-04" db="EMBL/GenBank/DDBJ databases">
        <title>Tritrichomonas musculus Genome.</title>
        <authorList>
            <person name="Alves-Ferreira E."/>
            <person name="Grigg M."/>
            <person name="Lorenzi H."/>
            <person name="Galac M."/>
        </authorList>
    </citation>
    <scope>NUCLEOTIDE SEQUENCE [LARGE SCALE GENOMIC DNA]</scope>
    <source>
        <strain evidence="2 3">EAF2021</strain>
    </source>
</reference>
<name>A0ABR2KR38_9EUKA</name>
<evidence type="ECO:0000313" key="3">
    <source>
        <dbReference type="Proteomes" id="UP001470230"/>
    </source>
</evidence>
<comment type="caution">
    <text evidence="2">The sequence shown here is derived from an EMBL/GenBank/DDBJ whole genome shotgun (WGS) entry which is preliminary data.</text>
</comment>
<dbReference type="Proteomes" id="UP001470230">
    <property type="component" value="Unassembled WGS sequence"/>
</dbReference>
<proteinExistence type="predicted"/>
<feature type="compositionally biased region" description="Basic and acidic residues" evidence="1">
    <location>
        <begin position="40"/>
        <end position="59"/>
    </location>
</feature>
<keyword evidence="3" id="KW-1185">Reference proteome</keyword>
<sequence length="98" mass="11351">MSDRKKRSYSKETQEKIDRDLDDSIERRRSSRRKSVNKKRQSDEKTKKEKSNTKKKDYDYVTVDISRKATSSLLKSAGLNGDSTGTKISAKISYKVKK</sequence>
<organism evidence="2 3">
    <name type="scientific">Tritrichomonas musculus</name>
    <dbReference type="NCBI Taxonomy" id="1915356"/>
    <lineage>
        <taxon>Eukaryota</taxon>
        <taxon>Metamonada</taxon>
        <taxon>Parabasalia</taxon>
        <taxon>Tritrichomonadida</taxon>
        <taxon>Tritrichomonadidae</taxon>
        <taxon>Tritrichomonas</taxon>
    </lineage>
</organism>
<evidence type="ECO:0000313" key="2">
    <source>
        <dbReference type="EMBL" id="KAK8892445.1"/>
    </source>
</evidence>
<feature type="compositionally biased region" description="Basic residues" evidence="1">
    <location>
        <begin position="29"/>
        <end position="39"/>
    </location>
</feature>
<gene>
    <name evidence="2" type="ORF">M9Y10_029673</name>
</gene>
<dbReference type="EMBL" id="JAPFFF010000004">
    <property type="protein sequence ID" value="KAK8892445.1"/>
    <property type="molecule type" value="Genomic_DNA"/>
</dbReference>
<feature type="region of interest" description="Disordered" evidence="1">
    <location>
        <begin position="1"/>
        <end position="59"/>
    </location>
</feature>
<accession>A0ABR2KR38</accession>
<evidence type="ECO:0000256" key="1">
    <source>
        <dbReference type="SAM" id="MobiDB-lite"/>
    </source>
</evidence>
<feature type="compositionally biased region" description="Basic and acidic residues" evidence="1">
    <location>
        <begin position="1"/>
        <end position="28"/>
    </location>
</feature>
<protein>
    <submittedName>
        <fullName evidence="2">Uncharacterized protein</fullName>
    </submittedName>
</protein>